<dbReference type="Proteomes" id="UP000095651">
    <property type="component" value="Unassembled WGS sequence"/>
</dbReference>
<dbReference type="AlphaFoldDB" id="A0A174EJ57"/>
<dbReference type="RefSeq" id="WP_055655661.1">
    <property type="nucleotide sequence ID" value="NZ_CABIXC010000005.1"/>
</dbReference>
<sequence length="283" mass="31626">MEENLNGTAKHYTGRIPLEGLLNTRDLGGIHTMDGKQIVPARLIRSGALYEATPADITRLTGECRLGTVVDFRTSVERSQKPDPEIDGVINIFNPILNEETVGITFEDEEEGKPKQDALIGMLEHASSLGGNPELYVDKLYENLVMDEHAAAYYSRFFDILLEADDRAVLWHCTAGKDRVGVGTALLLSALSVDRDTIIRDFVRTNDYVMENAVKTADMVREKTKDVRLAECVKVLLTVSEDYIRHAFSAMETACGSVEAYLNERIGINERKQAELKRKFLIS</sequence>
<dbReference type="Gene3D" id="3.90.190.10">
    <property type="entry name" value="Protein tyrosine phosphatase superfamily"/>
    <property type="match status" value="1"/>
</dbReference>
<dbReference type="InterPro" id="IPR026893">
    <property type="entry name" value="Tyr/Ser_Pase_IphP-type"/>
</dbReference>
<evidence type="ECO:0000313" key="2">
    <source>
        <dbReference type="Proteomes" id="UP000095651"/>
    </source>
</evidence>
<dbReference type="EMBL" id="CYZE01000005">
    <property type="protein sequence ID" value="CUO36275.1"/>
    <property type="molecule type" value="Genomic_DNA"/>
</dbReference>
<protein>
    <submittedName>
        <fullName evidence="1">Tyrosine-protein phosphatase</fullName>
        <ecNumber evidence="1">3.1.3.48</ecNumber>
    </submittedName>
</protein>
<organism evidence="1 2">
    <name type="scientific">Hungatella hathewayi</name>
    <dbReference type="NCBI Taxonomy" id="154046"/>
    <lineage>
        <taxon>Bacteria</taxon>
        <taxon>Bacillati</taxon>
        <taxon>Bacillota</taxon>
        <taxon>Clostridia</taxon>
        <taxon>Lachnospirales</taxon>
        <taxon>Lachnospiraceae</taxon>
        <taxon>Hungatella</taxon>
    </lineage>
</organism>
<gene>
    <name evidence="1" type="primary">iphP</name>
    <name evidence="1" type="ORF">ERS852407_02619</name>
</gene>
<dbReference type="Pfam" id="PF13350">
    <property type="entry name" value="Y_phosphatase3"/>
    <property type="match status" value="1"/>
</dbReference>
<dbReference type="GO" id="GO:0004725">
    <property type="term" value="F:protein tyrosine phosphatase activity"/>
    <property type="evidence" value="ECO:0007669"/>
    <property type="project" value="UniProtKB-EC"/>
</dbReference>
<dbReference type="InterPro" id="IPR029021">
    <property type="entry name" value="Prot-tyrosine_phosphatase-like"/>
</dbReference>
<name>A0A174EJ57_9FIRM</name>
<dbReference type="EC" id="3.1.3.48" evidence="1"/>
<proteinExistence type="predicted"/>
<keyword evidence="1" id="KW-0378">Hydrolase</keyword>
<dbReference type="SUPFAM" id="SSF52799">
    <property type="entry name" value="(Phosphotyrosine protein) phosphatases II"/>
    <property type="match status" value="1"/>
</dbReference>
<accession>A0A174EJ57</accession>
<reference evidence="1 2" key="1">
    <citation type="submission" date="2015-09" db="EMBL/GenBank/DDBJ databases">
        <authorList>
            <consortium name="Pathogen Informatics"/>
        </authorList>
    </citation>
    <scope>NUCLEOTIDE SEQUENCE [LARGE SCALE GENOMIC DNA]</scope>
    <source>
        <strain evidence="1 2">2789STDY5608850</strain>
    </source>
</reference>
<evidence type="ECO:0000313" key="1">
    <source>
        <dbReference type="EMBL" id="CUO36275.1"/>
    </source>
</evidence>